<evidence type="ECO:0000256" key="1">
    <source>
        <dbReference type="ARBA" id="ARBA00007447"/>
    </source>
</evidence>
<reference evidence="12 13" key="1">
    <citation type="journal article" date="2007" name="Nature">
        <title>Evolution of genes and genomes on the Drosophila phylogeny.</title>
        <authorList>
            <consortium name="Drosophila 12 Genomes Consortium"/>
            <person name="Clark A.G."/>
            <person name="Eisen M.B."/>
            <person name="Smith D.R."/>
            <person name="Bergman C.M."/>
            <person name="Oliver B."/>
            <person name="Markow T.A."/>
            <person name="Kaufman T.C."/>
            <person name="Kellis M."/>
            <person name="Gelbart W."/>
            <person name="Iyer V.N."/>
            <person name="Pollard D.A."/>
            <person name="Sackton T.B."/>
            <person name="Larracuente A.M."/>
            <person name="Singh N.D."/>
            <person name="Abad J.P."/>
            <person name="Abt D.N."/>
            <person name="Adryan B."/>
            <person name="Aguade M."/>
            <person name="Akashi H."/>
            <person name="Anderson W.W."/>
            <person name="Aquadro C.F."/>
            <person name="Ardell D.H."/>
            <person name="Arguello R."/>
            <person name="Artieri C.G."/>
            <person name="Barbash D.A."/>
            <person name="Barker D."/>
            <person name="Barsanti P."/>
            <person name="Batterham P."/>
            <person name="Batzoglou S."/>
            <person name="Begun D."/>
            <person name="Bhutkar A."/>
            <person name="Blanco E."/>
            <person name="Bosak S.A."/>
            <person name="Bradley R.K."/>
            <person name="Brand A.D."/>
            <person name="Brent M.R."/>
            <person name="Brooks A.N."/>
            <person name="Brown R.H."/>
            <person name="Butlin R.K."/>
            <person name="Caggese C."/>
            <person name="Calvi B.R."/>
            <person name="Bernardo de Carvalho A."/>
            <person name="Caspi A."/>
            <person name="Castrezana S."/>
            <person name="Celniker S.E."/>
            <person name="Chang J.L."/>
            <person name="Chapple C."/>
            <person name="Chatterji S."/>
            <person name="Chinwalla A."/>
            <person name="Civetta A."/>
            <person name="Clifton S.W."/>
            <person name="Comeron J.M."/>
            <person name="Costello J.C."/>
            <person name="Coyne J.A."/>
            <person name="Daub J."/>
            <person name="David R.G."/>
            <person name="Delcher A.L."/>
            <person name="Delehaunty K."/>
            <person name="Do C.B."/>
            <person name="Ebling H."/>
            <person name="Edwards K."/>
            <person name="Eickbush T."/>
            <person name="Evans J.D."/>
            <person name="Filipski A."/>
            <person name="Findeiss S."/>
            <person name="Freyhult E."/>
            <person name="Fulton L."/>
            <person name="Fulton R."/>
            <person name="Garcia A.C."/>
            <person name="Gardiner A."/>
            <person name="Garfield D.A."/>
            <person name="Garvin B.E."/>
            <person name="Gibson G."/>
            <person name="Gilbert D."/>
            <person name="Gnerre S."/>
            <person name="Godfrey J."/>
            <person name="Good R."/>
            <person name="Gotea V."/>
            <person name="Gravely B."/>
            <person name="Greenberg A.J."/>
            <person name="Griffiths-Jones S."/>
            <person name="Gross S."/>
            <person name="Guigo R."/>
            <person name="Gustafson E.A."/>
            <person name="Haerty W."/>
            <person name="Hahn M.W."/>
            <person name="Halligan D.L."/>
            <person name="Halpern A.L."/>
            <person name="Halter G.M."/>
            <person name="Han M.V."/>
            <person name="Heger A."/>
            <person name="Hillier L."/>
            <person name="Hinrichs A.S."/>
            <person name="Holmes I."/>
            <person name="Hoskins R.A."/>
            <person name="Hubisz M.J."/>
            <person name="Hultmark D."/>
            <person name="Huntley M.A."/>
            <person name="Jaffe D.B."/>
            <person name="Jagadeeshan S."/>
            <person name="Jeck W.R."/>
            <person name="Johnson J."/>
            <person name="Jones C.D."/>
            <person name="Jordan W.C."/>
            <person name="Karpen G.H."/>
            <person name="Kataoka E."/>
            <person name="Keightley P.D."/>
            <person name="Kheradpour P."/>
            <person name="Kirkness E.F."/>
            <person name="Koerich L.B."/>
            <person name="Kristiansen K."/>
            <person name="Kudrna D."/>
            <person name="Kulathinal R.J."/>
            <person name="Kumar S."/>
            <person name="Kwok R."/>
            <person name="Lander E."/>
            <person name="Langley C.H."/>
            <person name="Lapoint R."/>
            <person name="Lazzaro B.P."/>
            <person name="Lee S.J."/>
            <person name="Levesque L."/>
            <person name="Li R."/>
            <person name="Lin C.F."/>
            <person name="Lin M.F."/>
            <person name="Lindblad-Toh K."/>
            <person name="Llopart A."/>
            <person name="Long M."/>
            <person name="Low L."/>
            <person name="Lozovsky E."/>
            <person name="Lu J."/>
            <person name="Luo M."/>
            <person name="Machado C.A."/>
            <person name="Makalowski W."/>
            <person name="Marzo M."/>
            <person name="Matsuda M."/>
            <person name="Matzkin L."/>
            <person name="McAllister B."/>
            <person name="McBride C.S."/>
            <person name="McKernan B."/>
            <person name="McKernan K."/>
            <person name="Mendez-Lago M."/>
            <person name="Minx P."/>
            <person name="Mollenhauer M.U."/>
            <person name="Montooth K."/>
            <person name="Mount S.M."/>
            <person name="Mu X."/>
            <person name="Myers E."/>
            <person name="Negre B."/>
            <person name="Newfeld S."/>
            <person name="Nielsen R."/>
            <person name="Noor M.A."/>
            <person name="O'Grady P."/>
            <person name="Pachter L."/>
            <person name="Papaceit M."/>
            <person name="Parisi M.J."/>
            <person name="Parisi M."/>
            <person name="Parts L."/>
            <person name="Pedersen J.S."/>
            <person name="Pesole G."/>
            <person name="Phillippy A.M."/>
            <person name="Ponting C.P."/>
            <person name="Pop M."/>
            <person name="Porcelli D."/>
            <person name="Powell J.R."/>
            <person name="Prohaska S."/>
            <person name="Pruitt K."/>
            <person name="Puig M."/>
            <person name="Quesneville H."/>
            <person name="Ram K.R."/>
            <person name="Rand D."/>
            <person name="Rasmussen M.D."/>
            <person name="Reed L.K."/>
            <person name="Reenan R."/>
            <person name="Reily A."/>
            <person name="Remington K.A."/>
            <person name="Rieger T.T."/>
            <person name="Ritchie M.G."/>
            <person name="Robin C."/>
            <person name="Rogers Y.H."/>
            <person name="Rohde C."/>
            <person name="Rozas J."/>
            <person name="Rubenfield M.J."/>
            <person name="Ruiz A."/>
            <person name="Russo S."/>
            <person name="Salzberg S.L."/>
            <person name="Sanchez-Gracia A."/>
            <person name="Saranga D.J."/>
            <person name="Sato H."/>
            <person name="Schaeffer S.W."/>
            <person name="Schatz M.C."/>
            <person name="Schlenke T."/>
            <person name="Schwartz R."/>
            <person name="Segarra C."/>
            <person name="Singh R.S."/>
            <person name="Sirot L."/>
            <person name="Sirota M."/>
            <person name="Sisneros N.B."/>
            <person name="Smith C.D."/>
            <person name="Smith T.F."/>
            <person name="Spieth J."/>
            <person name="Stage D.E."/>
            <person name="Stark A."/>
            <person name="Stephan W."/>
            <person name="Strausberg R.L."/>
            <person name="Strempel S."/>
            <person name="Sturgill D."/>
            <person name="Sutton G."/>
            <person name="Sutton G.G."/>
            <person name="Tao W."/>
            <person name="Teichmann S."/>
            <person name="Tobari Y.N."/>
            <person name="Tomimura Y."/>
            <person name="Tsolas J.M."/>
            <person name="Valente V.L."/>
            <person name="Venter E."/>
            <person name="Venter J.C."/>
            <person name="Vicario S."/>
            <person name="Vieira F.G."/>
            <person name="Vilella A.J."/>
            <person name="Villasante A."/>
            <person name="Walenz B."/>
            <person name="Wang J."/>
            <person name="Wasserman M."/>
            <person name="Watts T."/>
            <person name="Wilson D."/>
            <person name="Wilson R.K."/>
            <person name="Wing R.A."/>
            <person name="Wolfner M.F."/>
            <person name="Wong A."/>
            <person name="Wong G.K."/>
            <person name="Wu C.I."/>
            <person name="Wu G."/>
            <person name="Yamamoto D."/>
            <person name="Yang H.P."/>
            <person name="Yang S.P."/>
            <person name="Yorke J.A."/>
            <person name="Yoshida K."/>
            <person name="Zdobnov E."/>
            <person name="Zhang P."/>
            <person name="Zhang Y."/>
            <person name="Zimin A.V."/>
            <person name="Baldwin J."/>
            <person name="Abdouelleil A."/>
            <person name="Abdulkadir J."/>
            <person name="Abebe A."/>
            <person name="Abera B."/>
            <person name="Abreu J."/>
            <person name="Acer S.C."/>
            <person name="Aftuck L."/>
            <person name="Alexander A."/>
            <person name="An P."/>
            <person name="Anderson E."/>
            <person name="Anderson S."/>
            <person name="Arachi H."/>
            <person name="Azer M."/>
            <person name="Bachantsang P."/>
            <person name="Barry A."/>
            <person name="Bayul T."/>
            <person name="Berlin A."/>
            <person name="Bessette D."/>
            <person name="Bloom T."/>
            <person name="Blye J."/>
            <person name="Boguslavskiy L."/>
            <person name="Bonnet C."/>
            <person name="Boukhgalter B."/>
            <person name="Bourzgui I."/>
            <person name="Brown A."/>
            <person name="Cahill P."/>
            <person name="Channer S."/>
            <person name="Cheshatsang Y."/>
            <person name="Chuda L."/>
            <person name="Citroen M."/>
            <person name="Collymore A."/>
            <person name="Cooke P."/>
            <person name="Costello M."/>
            <person name="D'Aco K."/>
            <person name="Daza R."/>
            <person name="De Haan G."/>
            <person name="DeGray S."/>
            <person name="DeMaso C."/>
            <person name="Dhargay N."/>
            <person name="Dooley K."/>
            <person name="Dooley E."/>
            <person name="Doricent M."/>
            <person name="Dorje P."/>
            <person name="Dorjee K."/>
            <person name="Dupes A."/>
            <person name="Elong R."/>
            <person name="Falk J."/>
            <person name="Farina A."/>
            <person name="Faro S."/>
            <person name="Ferguson D."/>
            <person name="Fisher S."/>
            <person name="Foley C.D."/>
            <person name="Franke A."/>
            <person name="Friedrich D."/>
            <person name="Gadbois L."/>
            <person name="Gearin G."/>
            <person name="Gearin C.R."/>
            <person name="Giannoukos G."/>
            <person name="Goode T."/>
            <person name="Graham J."/>
            <person name="Grandbois E."/>
            <person name="Grewal S."/>
            <person name="Gyaltsen K."/>
            <person name="Hafez N."/>
            <person name="Hagos B."/>
            <person name="Hall J."/>
            <person name="Henson C."/>
            <person name="Hollinger A."/>
            <person name="Honan T."/>
            <person name="Huard M.D."/>
            <person name="Hughes L."/>
            <person name="Hurhula B."/>
            <person name="Husby M.E."/>
            <person name="Kamat A."/>
            <person name="Kanga B."/>
            <person name="Kashin S."/>
            <person name="Khazanovich D."/>
            <person name="Kisner P."/>
            <person name="Lance K."/>
            <person name="Lara M."/>
            <person name="Lee W."/>
            <person name="Lennon N."/>
            <person name="Letendre F."/>
            <person name="LeVine R."/>
            <person name="Lipovsky A."/>
            <person name="Liu X."/>
            <person name="Liu J."/>
            <person name="Liu S."/>
            <person name="Lokyitsang T."/>
            <person name="Lokyitsang Y."/>
            <person name="Lubonja R."/>
            <person name="Lui A."/>
            <person name="MacDonald P."/>
            <person name="Magnisalis V."/>
            <person name="Maru K."/>
            <person name="Matthews C."/>
            <person name="McCusker W."/>
            <person name="McDonough S."/>
            <person name="Mehta T."/>
            <person name="Meldrim J."/>
            <person name="Meneus L."/>
            <person name="Mihai O."/>
            <person name="Mihalev A."/>
            <person name="Mihova T."/>
            <person name="Mittelman R."/>
            <person name="Mlenga V."/>
            <person name="Montmayeur A."/>
            <person name="Mulrain L."/>
            <person name="Navidi A."/>
            <person name="Naylor J."/>
            <person name="Negash T."/>
            <person name="Nguyen T."/>
            <person name="Nguyen N."/>
            <person name="Nicol R."/>
            <person name="Norbu C."/>
            <person name="Norbu N."/>
            <person name="Novod N."/>
            <person name="O'Neill B."/>
            <person name="Osman S."/>
            <person name="Markiewicz E."/>
            <person name="Oyono O.L."/>
            <person name="Patti C."/>
            <person name="Phunkhang P."/>
            <person name="Pierre F."/>
            <person name="Priest M."/>
            <person name="Raghuraman S."/>
            <person name="Rege F."/>
            <person name="Reyes R."/>
            <person name="Rise C."/>
            <person name="Rogov P."/>
            <person name="Ross K."/>
            <person name="Ryan E."/>
            <person name="Settipalli S."/>
            <person name="Shea T."/>
            <person name="Sherpa N."/>
            <person name="Shi L."/>
            <person name="Shih D."/>
            <person name="Sparrow T."/>
            <person name="Spaulding J."/>
            <person name="Stalker J."/>
            <person name="Stange-Thomann N."/>
            <person name="Stavropoulos S."/>
            <person name="Stone C."/>
            <person name="Strader C."/>
            <person name="Tesfaye S."/>
            <person name="Thomson T."/>
            <person name="Thoulutsang Y."/>
            <person name="Thoulutsang D."/>
            <person name="Topham K."/>
            <person name="Topping I."/>
            <person name="Tsamla T."/>
            <person name="Vassiliev H."/>
            <person name="Vo A."/>
            <person name="Wangchuk T."/>
            <person name="Wangdi T."/>
            <person name="Weiand M."/>
            <person name="Wilkinson J."/>
            <person name="Wilson A."/>
            <person name="Yadav S."/>
            <person name="Young G."/>
            <person name="Yu Q."/>
            <person name="Zembek L."/>
            <person name="Zhong D."/>
            <person name="Zimmer A."/>
            <person name="Zwirko Z."/>
            <person name="Jaffe D.B."/>
            <person name="Alvarez P."/>
            <person name="Brockman W."/>
            <person name="Butler J."/>
            <person name="Chin C."/>
            <person name="Gnerre S."/>
            <person name="Grabherr M."/>
            <person name="Kleber M."/>
            <person name="Mauceli E."/>
            <person name="MacCallum I."/>
        </authorList>
    </citation>
    <scope>NUCLEOTIDE SEQUENCE [LARGE SCALE GENOMIC DNA]</scope>
    <source>
        <strain evidence="13">Tucson 14030-0811.24</strain>
    </source>
</reference>
<feature type="disulfide bond" evidence="8">
    <location>
        <begin position="108"/>
        <end position="115"/>
    </location>
</feature>
<proteinExistence type="inferred from homology"/>
<feature type="domain" description="Peptidase A1" evidence="11">
    <location>
        <begin position="77"/>
        <end position="388"/>
    </location>
</feature>
<evidence type="ECO:0000259" key="11">
    <source>
        <dbReference type="PROSITE" id="PS51767"/>
    </source>
</evidence>
<keyword evidence="6" id="KW-0325">Glycoprotein</keyword>
<dbReference type="PANTHER" id="PTHR47966:SF51">
    <property type="entry name" value="BETA-SITE APP-CLEAVING ENZYME, ISOFORM A-RELATED"/>
    <property type="match status" value="1"/>
</dbReference>
<dbReference type="FunFam" id="2.40.70.10:FF:000091">
    <property type="entry name" value="GG22202"/>
    <property type="match status" value="1"/>
</dbReference>
<keyword evidence="10" id="KW-0732">Signal</keyword>
<dbReference type="GO" id="GO:0006508">
    <property type="term" value="P:proteolysis"/>
    <property type="evidence" value="ECO:0007669"/>
    <property type="project" value="UniProtKB-KW"/>
</dbReference>
<dbReference type="SMR" id="A0A0Q9WPY9"/>
<dbReference type="InterPro" id="IPR001969">
    <property type="entry name" value="Aspartic_peptidase_AS"/>
</dbReference>
<keyword evidence="4 9" id="KW-0378">Hydrolase</keyword>
<accession>A0A0Q9WPY9</accession>
<evidence type="ECO:0000313" key="13">
    <source>
        <dbReference type="Proteomes" id="UP000007798"/>
    </source>
</evidence>
<dbReference type="EMBL" id="CH963852">
    <property type="protein sequence ID" value="KRF98291.1"/>
    <property type="molecule type" value="Genomic_DNA"/>
</dbReference>
<dbReference type="SUPFAM" id="SSF50630">
    <property type="entry name" value="Acid proteases"/>
    <property type="match status" value="1"/>
</dbReference>
<evidence type="ECO:0000256" key="9">
    <source>
        <dbReference type="RuleBase" id="RU000454"/>
    </source>
</evidence>
<comment type="similarity">
    <text evidence="1 9">Belongs to the peptidase A1 family.</text>
</comment>
<dbReference type="GO" id="GO:0004190">
    <property type="term" value="F:aspartic-type endopeptidase activity"/>
    <property type="evidence" value="ECO:0007669"/>
    <property type="project" value="UniProtKB-KW"/>
</dbReference>
<keyword evidence="5 8" id="KW-1015">Disulfide bond</keyword>
<name>A0A0Q9WPY9_DROWI</name>
<evidence type="ECO:0000256" key="4">
    <source>
        <dbReference type="ARBA" id="ARBA00022801"/>
    </source>
</evidence>
<keyword evidence="3 9" id="KW-0064">Aspartyl protease</keyword>
<dbReference type="STRING" id="7260.A0A0Q9WPY9"/>
<dbReference type="FunFam" id="2.40.70.10:FF:000002">
    <property type="entry name" value="Vacuolar aspartic proteinase"/>
    <property type="match status" value="1"/>
</dbReference>
<dbReference type="GO" id="GO:0005764">
    <property type="term" value="C:lysosome"/>
    <property type="evidence" value="ECO:0007669"/>
    <property type="project" value="TreeGrafter"/>
</dbReference>
<feature type="active site" evidence="7">
    <location>
        <position position="95"/>
    </location>
</feature>
<feature type="chain" id="PRO_5006386979" description="Peptidase A1 domain-containing protein" evidence="10">
    <location>
        <begin position="22"/>
        <end position="393"/>
    </location>
</feature>
<keyword evidence="2 9" id="KW-0645">Protease</keyword>
<sequence length="393" mass="42461">MNKLSIVVTVLLACLVSHSWAKIARVPLRAQANFTKTHDNIKAEKSILASKYLVEASTSTTATVGKEVLHNYYNMEYYGLMSIGNPRQYFNILFDTGSSNLWVPSVNCLSTNLACQNHNKYNSSASSTYVANGQNVSIQYGTGSMAGYLSTDTVRVDNIPIESQTFLEAVSEPGTTFVDAPFAGIWGLAFESISQGGVTPPLDNMISQGLLDEPVISFYLKRNGKAVQGGELIFGGIDSTFYTGSLTYVPVSVADYWQFEVTALKTQGVAIAKNFQAIADTGTSLIVMPQADYKAMNTLIGATDNGNGEAFVDCDKLSSLKNVNFIIGGTIFTLKPSDYISEISGNGETYCMSIFSYLEGLSLWILGDAFIGKFYTVFDKGNLQVGFAPVATS</sequence>
<evidence type="ECO:0000256" key="7">
    <source>
        <dbReference type="PIRSR" id="PIRSR601461-1"/>
    </source>
</evidence>
<dbReference type="PRINTS" id="PR00792">
    <property type="entry name" value="PEPSIN"/>
</dbReference>
<evidence type="ECO:0000256" key="6">
    <source>
        <dbReference type="ARBA" id="ARBA00023180"/>
    </source>
</evidence>
<dbReference type="KEGG" id="dwi:26529619"/>
<dbReference type="FunCoup" id="A0A0Q9WPY9">
    <property type="interactions" value="190"/>
</dbReference>
<keyword evidence="13" id="KW-1185">Reference proteome</keyword>
<dbReference type="PANTHER" id="PTHR47966">
    <property type="entry name" value="BETA-SITE APP-CLEAVING ENZYME, ISOFORM A-RELATED"/>
    <property type="match status" value="1"/>
</dbReference>
<evidence type="ECO:0000256" key="8">
    <source>
        <dbReference type="PIRSR" id="PIRSR601461-2"/>
    </source>
</evidence>
<dbReference type="InterPro" id="IPR033121">
    <property type="entry name" value="PEPTIDASE_A1"/>
</dbReference>
<feature type="disulfide bond" evidence="8">
    <location>
        <begin position="314"/>
        <end position="351"/>
    </location>
</feature>
<dbReference type="AlphaFoldDB" id="A0A0Q9WPY9"/>
<evidence type="ECO:0000256" key="10">
    <source>
        <dbReference type="SAM" id="SignalP"/>
    </source>
</evidence>
<organism evidence="12 13">
    <name type="scientific">Drosophila willistoni</name>
    <name type="common">Fruit fly</name>
    <dbReference type="NCBI Taxonomy" id="7260"/>
    <lineage>
        <taxon>Eukaryota</taxon>
        <taxon>Metazoa</taxon>
        <taxon>Ecdysozoa</taxon>
        <taxon>Arthropoda</taxon>
        <taxon>Hexapoda</taxon>
        <taxon>Insecta</taxon>
        <taxon>Pterygota</taxon>
        <taxon>Neoptera</taxon>
        <taxon>Endopterygota</taxon>
        <taxon>Diptera</taxon>
        <taxon>Brachycera</taxon>
        <taxon>Muscomorpha</taxon>
        <taxon>Ephydroidea</taxon>
        <taxon>Drosophilidae</taxon>
        <taxon>Drosophila</taxon>
        <taxon>Sophophora</taxon>
    </lineage>
</organism>
<dbReference type="Gene3D" id="2.40.70.10">
    <property type="entry name" value="Acid Proteases"/>
    <property type="match status" value="2"/>
</dbReference>
<dbReference type="PROSITE" id="PS00141">
    <property type="entry name" value="ASP_PROTEASE"/>
    <property type="match status" value="2"/>
</dbReference>
<evidence type="ECO:0000256" key="3">
    <source>
        <dbReference type="ARBA" id="ARBA00022750"/>
    </source>
</evidence>
<gene>
    <name evidence="12" type="primary">Dwil\GK27617</name>
    <name evidence="12" type="ORF">Dwil_GK27617</name>
</gene>
<feature type="active site" evidence="7">
    <location>
        <position position="280"/>
    </location>
</feature>
<feature type="signal peptide" evidence="10">
    <location>
        <begin position="1"/>
        <end position="21"/>
    </location>
</feature>
<evidence type="ECO:0000313" key="12">
    <source>
        <dbReference type="EMBL" id="KRF98291.1"/>
    </source>
</evidence>
<protein>
    <recommendedName>
        <fullName evidence="11">Peptidase A1 domain-containing protein</fullName>
    </recommendedName>
</protein>
<evidence type="ECO:0000256" key="5">
    <source>
        <dbReference type="ARBA" id="ARBA00023157"/>
    </source>
</evidence>
<dbReference type="InterPro" id="IPR021109">
    <property type="entry name" value="Peptidase_aspartic_dom_sf"/>
</dbReference>
<dbReference type="InParanoid" id="A0A0Q9WPY9"/>
<dbReference type="Pfam" id="PF00026">
    <property type="entry name" value="Asp"/>
    <property type="match status" value="1"/>
</dbReference>
<dbReference type="PROSITE" id="PS51767">
    <property type="entry name" value="PEPTIDASE_A1"/>
    <property type="match status" value="1"/>
</dbReference>
<evidence type="ECO:0000256" key="2">
    <source>
        <dbReference type="ARBA" id="ARBA00022670"/>
    </source>
</evidence>
<dbReference type="OrthoDB" id="771136at2759"/>
<dbReference type="InterPro" id="IPR001461">
    <property type="entry name" value="Aspartic_peptidase_A1"/>
</dbReference>
<dbReference type="Proteomes" id="UP000007798">
    <property type="component" value="Unassembled WGS sequence"/>
</dbReference>